<feature type="domain" description="Thioredoxin" evidence="7">
    <location>
        <begin position="1"/>
        <end position="97"/>
    </location>
</feature>
<organism evidence="8 9">
    <name type="scientific">Duncaniella dubosii</name>
    <dbReference type="NCBI Taxonomy" id="2518971"/>
    <lineage>
        <taxon>Bacteria</taxon>
        <taxon>Pseudomonadati</taxon>
        <taxon>Bacteroidota</taxon>
        <taxon>Bacteroidia</taxon>
        <taxon>Bacteroidales</taxon>
        <taxon>Muribaculaceae</taxon>
        <taxon>Duncaniella</taxon>
    </lineage>
</organism>
<reference evidence="9" key="1">
    <citation type="submission" date="2019-02" db="EMBL/GenBank/DDBJ databases">
        <title>Isolation and identification of novel species under the genus Muribaculum.</title>
        <authorList>
            <person name="Miyake S."/>
            <person name="Ding Y."/>
            <person name="Low A."/>
            <person name="Soh M."/>
            <person name="Seedorf H."/>
        </authorList>
    </citation>
    <scope>NUCLEOTIDE SEQUENCE [LARGE SCALE GENOMIC DNA]</scope>
    <source>
        <strain evidence="9">H5</strain>
    </source>
</reference>
<keyword evidence="4 6" id="KW-1015">Disulfide bond</keyword>
<evidence type="ECO:0000256" key="5">
    <source>
        <dbReference type="ARBA" id="ARBA00023284"/>
    </source>
</evidence>
<dbReference type="GO" id="GO:0005829">
    <property type="term" value="C:cytosol"/>
    <property type="evidence" value="ECO:0007669"/>
    <property type="project" value="TreeGrafter"/>
</dbReference>
<dbReference type="PRINTS" id="PR00421">
    <property type="entry name" value="THIOREDOXIN"/>
</dbReference>
<evidence type="ECO:0000256" key="6">
    <source>
        <dbReference type="PIRSR" id="PIRSR000077-4"/>
    </source>
</evidence>
<dbReference type="RefSeq" id="WP_136415253.1">
    <property type="nucleotide sequence ID" value="NZ_CAXHQF010000003.1"/>
</dbReference>
<dbReference type="InterPro" id="IPR017937">
    <property type="entry name" value="Thioredoxin_CS"/>
</dbReference>
<dbReference type="GO" id="GO:0015035">
    <property type="term" value="F:protein-disulfide reductase activity"/>
    <property type="evidence" value="ECO:0007669"/>
    <property type="project" value="InterPro"/>
</dbReference>
<dbReference type="Gene3D" id="3.40.30.10">
    <property type="entry name" value="Glutaredoxin"/>
    <property type="match status" value="1"/>
</dbReference>
<dbReference type="EMBL" id="CP039396">
    <property type="protein sequence ID" value="QCD42205.1"/>
    <property type="molecule type" value="Genomic_DNA"/>
</dbReference>
<dbReference type="InterPro" id="IPR036249">
    <property type="entry name" value="Thioredoxin-like_sf"/>
</dbReference>
<evidence type="ECO:0000256" key="3">
    <source>
        <dbReference type="ARBA" id="ARBA00022982"/>
    </source>
</evidence>
<dbReference type="PANTHER" id="PTHR45663:SF11">
    <property type="entry name" value="GEO12009P1"/>
    <property type="match status" value="1"/>
</dbReference>
<dbReference type="CDD" id="cd02947">
    <property type="entry name" value="TRX_family"/>
    <property type="match status" value="1"/>
</dbReference>
<gene>
    <name evidence="8" type="ORF">E7747_07900</name>
</gene>
<dbReference type="PANTHER" id="PTHR45663">
    <property type="entry name" value="GEO12009P1"/>
    <property type="match status" value="1"/>
</dbReference>
<evidence type="ECO:0000313" key="9">
    <source>
        <dbReference type="Proteomes" id="UP000297149"/>
    </source>
</evidence>
<proteinExistence type="inferred from homology"/>
<evidence type="ECO:0000256" key="4">
    <source>
        <dbReference type="ARBA" id="ARBA00023157"/>
    </source>
</evidence>
<name>A0A4P7W484_9BACT</name>
<dbReference type="InterPro" id="IPR013766">
    <property type="entry name" value="Thioredoxin_domain"/>
</dbReference>
<dbReference type="Proteomes" id="UP000297149">
    <property type="component" value="Chromosome"/>
</dbReference>
<dbReference type="AlphaFoldDB" id="A0A4P7W484"/>
<keyword evidence="9" id="KW-1185">Reference proteome</keyword>
<evidence type="ECO:0000313" key="8">
    <source>
        <dbReference type="EMBL" id="QCD42205.1"/>
    </source>
</evidence>
<dbReference type="Pfam" id="PF00085">
    <property type="entry name" value="Thioredoxin"/>
    <property type="match status" value="1"/>
</dbReference>
<dbReference type="PIRSF" id="PIRSF000077">
    <property type="entry name" value="Thioredoxin"/>
    <property type="match status" value="1"/>
</dbReference>
<dbReference type="GO" id="GO:0045454">
    <property type="term" value="P:cell redox homeostasis"/>
    <property type="evidence" value="ECO:0007669"/>
    <property type="project" value="TreeGrafter"/>
</dbReference>
<dbReference type="PROSITE" id="PS00194">
    <property type="entry name" value="THIOREDOXIN_1"/>
    <property type="match status" value="1"/>
</dbReference>
<keyword evidence="2" id="KW-0813">Transport</keyword>
<dbReference type="KEGG" id="ddb:E7747_07900"/>
<protein>
    <submittedName>
        <fullName evidence="8">Thioredoxin</fullName>
    </submittedName>
</protein>
<dbReference type="PROSITE" id="PS51352">
    <property type="entry name" value="THIOREDOXIN_2"/>
    <property type="match status" value="1"/>
</dbReference>
<feature type="disulfide bond" description="Redox-active" evidence="6">
    <location>
        <begin position="22"/>
        <end position="25"/>
    </location>
</feature>
<dbReference type="InterPro" id="IPR005746">
    <property type="entry name" value="Thioredoxin"/>
</dbReference>
<evidence type="ECO:0000256" key="2">
    <source>
        <dbReference type="ARBA" id="ARBA00022448"/>
    </source>
</evidence>
<accession>A0A4P7W484</accession>
<evidence type="ECO:0000259" key="7">
    <source>
        <dbReference type="PROSITE" id="PS51352"/>
    </source>
</evidence>
<dbReference type="SUPFAM" id="SSF52833">
    <property type="entry name" value="Thioredoxin-like"/>
    <property type="match status" value="1"/>
</dbReference>
<keyword evidence="3" id="KW-0249">Electron transport</keyword>
<comment type="similarity">
    <text evidence="1">Belongs to the thioredoxin family.</text>
</comment>
<sequence length="97" mass="11008">MNFDKAIINSRVVLVEFYASWCPHCQRMMPVVAQVKELLDGRAPVYQYDIDENNDAADEAGVKSIPTFLIYVDGKEAWRHSGEIDGDILLTKVESFL</sequence>
<evidence type="ECO:0000256" key="1">
    <source>
        <dbReference type="ARBA" id="ARBA00008987"/>
    </source>
</evidence>
<keyword evidence="5 6" id="KW-0676">Redox-active center</keyword>